<keyword evidence="6" id="KW-1185">Reference proteome</keyword>
<protein>
    <recommendedName>
        <fullName evidence="4">Knottins-like domain-containing protein</fullName>
    </recommendedName>
</protein>
<dbReference type="SMR" id="V7CRL9"/>
<dbReference type="Gene3D" id="3.30.30.10">
    <property type="entry name" value="Knottin, scorpion toxin-like"/>
    <property type="match status" value="1"/>
</dbReference>
<keyword evidence="2" id="KW-0295">Fungicide</keyword>
<feature type="domain" description="Knottins-like" evidence="4">
    <location>
        <begin position="30"/>
        <end position="73"/>
    </location>
</feature>
<dbReference type="Proteomes" id="UP000000226">
    <property type="component" value="Chromosome 2"/>
</dbReference>
<reference evidence="6" key="1">
    <citation type="journal article" date="2014" name="Nat. Genet.">
        <title>A reference genome for common bean and genome-wide analysis of dual domestications.</title>
        <authorList>
            <person name="Schmutz J."/>
            <person name="McClean P.E."/>
            <person name="Mamidi S."/>
            <person name="Wu G.A."/>
            <person name="Cannon S.B."/>
            <person name="Grimwood J."/>
            <person name="Jenkins J."/>
            <person name="Shu S."/>
            <person name="Song Q."/>
            <person name="Chavarro C."/>
            <person name="Torres-Torres M."/>
            <person name="Geffroy V."/>
            <person name="Moghaddam S.M."/>
            <person name="Gao D."/>
            <person name="Abernathy B."/>
            <person name="Barry K."/>
            <person name="Blair M."/>
            <person name="Brick M.A."/>
            <person name="Chovatia M."/>
            <person name="Gepts P."/>
            <person name="Goodstein D.M."/>
            <person name="Gonzales M."/>
            <person name="Hellsten U."/>
            <person name="Hyten D.L."/>
            <person name="Jia G."/>
            <person name="Kelly J.D."/>
            <person name="Kudrna D."/>
            <person name="Lee R."/>
            <person name="Richard M.M."/>
            <person name="Miklas P.N."/>
            <person name="Osorno J.M."/>
            <person name="Rodrigues J."/>
            <person name="Thareau V."/>
            <person name="Urrea C.A."/>
            <person name="Wang M."/>
            <person name="Yu Y."/>
            <person name="Zhang M."/>
            <person name="Wing R.A."/>
            <person name="Cregan P.B."/>
            <person name="Rokhsar D.S."/>
            <person name="Jackson S.A."/>
        </authorList>
    </citation>
    <scope>NUCLEOTIDE SEQUENCE [LARGE SCALE GENOMIC DNA]</scope>
    <source>
        <strain evidence="6">cv. G19833</strain>
    </source>
</reference>
<evidence type="ECO:0000313" key="5">
    <source>
        <dbReference type="EMBL" id="ESW31910.1"/>
    </source>
</evidence>
<proteinExistence type="predicted"/>
<organism evidence="5 6">
    <name type="scientific">Phaseolus vulgaris</name>
    <name type="common">Kidney bean</name>
    <name type="synonym">French bean</name>
    <dbReference type="NCBI Taxonomy" id="3885"/>
    <lineage>
        <taxon>Eukaryota</taxon>
        <taxon>Viridiplantae</taxon>
        <taxon>Streptophyta</taxon>
        <taxon>Embryophyta</taxon>
        <taxon>Tracheophyta</taxon>
        <taxon>Spermatophyta</taxon>
        <taxon>Magnoliopsida</taxon>
        <taxon>eudicotyledons</taxon>
        <taxon>Gunneridae</taxon>
        <taxon>Pentapetalae</taxon>
        <taxon>rosids</taxon>
        <taxon>fabids</taxon>
        <taxon>Fabales</taxon>
        <taxon>Fabaceae</taxon>
        <taxon>Papilionoideae</taxon>
        <taxon>50 kb inversion clade</taxon>
        <taxon>NPAAA clade</taxon>
        <taxon>indigoferoid/millettioid clade</taxon>
        <taxon>Phaseoleae</taxon>
        <taxon>Phaseolus</taxon>
    </lineage>
</organism>
<keyword evidence="3" id="KW-0732">Signal</keyword>
<dbReference type="SUPFAM" id="SSF57095">
    <property type="entry name" value="Scorpion toxin-like"/>
    <property type="match status" value="1"/>
</dbReference>
<sequence>MERKTLSFLFLFLLVLASDVAVKKAEAKTCFTKKEGWGRCIADFTCARSCRNVGYIGGKCQGLTRRCFCVLNC</sequence>
<dbReference type="STRING" id="3885.V7CRL9"/>
<accession>V7CRL9</accession>
<dbReference type="Pfam" id="PF00304">
    <property type="entry name" value="Gamma-thionin"/>
    <property type="match status" value="1"/>
</dbReference>
<dbReference type="OMA" id="KEGWGRC"/>
<evidence type="ECO:0000256" key="1">
    <source>
        <dbReference type="ARBA" id="ARBA00022529"/>
    </source>
</evidence>
<gene>
    <name evidence="5" type="ORF">PHAVU_002G278400g</name>
</gene>
<name>V7CRL9_PHAVU</name>
<keyword evidence="1" id="KW-0929">Antimicrobial</keyword>
<evidence type="ECO:0000256" key="2">
    <source>
        <dbReference type="ARBA" id="ARBA00022577"/>
    </source>
</evidence>
<evidence type="ECO:0000259" key="4">
    <source>
        <dbReference type="Pfam" id="PF00304"/>
    </source>
</evidence>
<dbReference type="InterPro" id="IPR003614">
    <property type="entry name" value="Knottins"/>
</dbReference>
<dbReference type="Gramene" id="ESW31910">
    <property type="protein sequence ID" value="ESW31910"/>
    <property type="gene ID" value="PHAVU_002G278400g"/>
</dbReference>
<dbReference type="InterPro" id="IPR036574">
    <property type="entry name" value="Scorpion_toxin-like_sf"/>
</dbReference>
<dbReference type="OrthoDB" id="683455at2759"/>
<evidence type="ECO:0000256" key="3">
    <source>
        <dbReference type="SAM" id="SignalP"/>
    </source>
</evidence>
<feature type="signal peptide" evidence="3">
    <location>
        <begin position="1"/>
        <end position="27"/>
    </location>
</feature>
<evidence type="ECO:0000313" key="6">
    <source>
        <dbReference type="Proteomes" id="UP000000226"/>
    </source>
</evidence>
<feature type="chain" id="PRO_5004756079" description="Knottins-like domain-containing protein" evidence="3">
    <location>
        <begin position="28"/>
        <end position="73"/>
    </location>
</feature>
<dbReference type="EMBL" id="CM002289">
    <property type="protein sequence ID" value="ESW31910.1"/>
    <property type="molecule type" value="Genomic_DNA"/>
</dbReference>
<dbReference type="AlphaFoldDB" id="V7CRL9"/>